<name>A0ABP9HAL9_9ACTN</name>
<protein>
    <submittedName>
        <fullName evidence="1">Uncharacterized protein</fullName>
    </submittedName>
</protein>
<dbReference type="Proteomes" id="UP001500466">
    <property type="component" value="Unassembled WGS sequence"/>
</dbReference>
<reference evidence="2" key="1">
    <citation type="journal article" date="2019" name="Int. J. Syst. Evol. Microbiol.">
        <title>The Global Catalogue of Microorganisms (GCM) 10K type strain sequencing project: providing services to taxonomists for standard genome sequencing and annotation.</title>
        <authorList>
            <consortium name="The Broad Institute Genomics Platform"/>
            <consortium name="The Broad Institute Genome Sequencing Center for Infectious Disease"/>
            <person name="Wu L."/>
            <person name="Ma J."/>
        </authorList>
    </citation>
    <scope>NUCLEOTIDE SEQUENCE [LARGE SCALE GENOMIC DNA]</scope>
    <source>
        <strain evidence="2">JCM 17986</strain>
    </source>
</reference>
<dbReference type="RefSeq" id="WP_345676200.1">
    <property type="nucleotide sequence ID" value="NZ_BAABHS010000010.1"/>
</dbReference>
<gene>
    <name evidence="1" type="ORF">GCM10023205_32620</name>
</gene>
<comment type="caution">
    <text evidence="1">The sequence shown here is derived from an EMBL/GenBank/DDBJ whole genome shotgun (WGS) entry which is preliminary data.</text>
</comment>
<proteinExistence type="predicted"/>
<sequence length="77" mass="7785">MSASASAESDAHDDAKVAAFRLAVIIGGVPADPEGAVLGDWFIRRVEAHRDGDTGVIDLAELCISRAVAGAAVASPP</sequence>
<keyword evidence="2" id="KW-1185">Reference proteome</keyword>
<dbReference type="EMBL" id="BAABHS010000010">
    <property type="protein sequence ID" value="GAA4965721.1"/>
    <property type="molecule type" value="Genomic_DNA"/>
</dbReference>
<evidence type="ECO:0000313" key="2">
    <source>
        <dbReference type="Proteomes" id="UP001500466"/>
    </source>
</evidence>
<organism evidence="1 2">
    <name type="scientific">Yinghuangia aomiensis</name>
    <dbReference type="NCBI Taxonomy" id="676205"/>
    <lineage>
        <taxon>Bacteria</taxon>
        <taxon>Bacillati</taxon>
        <taxon>Actinomycetota</taxon>
        <taxon>Actinomycetes</taxon>
        <taxon>Kitasatosporales</taxon>
        <taxon>Streptomycetaceae</taxon>
        <taxon>Yinghuangia</taxon>
    </lineage>
</organism>
<evidence type="ECO:0000313" key="1">
    <source>
        <dbReference type="EMBL" id="GAA4965721.1"/>
    </source>
</evidence>
<accession>A0ABP9HAL9</accession>